<comment type="caution">
    <text evidence="1">The sequence shown here is derived from an EMBL/GenBank/DDBJ whole genome shotgun (WGS) entry which is preliminary data.</text>
</comment>
<dbReference type="Proteomes" id="UP001168613">
    <property type="component" value="Unassembled WGS sequence"/>
</dbReference>
<keyword evidence="2" id="KW-1185">Reference proteome</keyword>
<evidence type="ECO:0000313" key="2">
    <source>
        <dbReference type="Proteomes" id="UP001168613"/>
    </source>
</evidence>
<dbReference type="RefSeq" id="WP_266122758.1">
    <property type="nucleotide sequence ID" value="NZ_JAJHNU010000001.1"/>
</dbReference>
<dbReference type="EMBL" id="JAJHNU010000001">
    <property type="protein sequence ID" value="MDN4119904.1"/>
    <property type="molecule type" value="Genomic_DNA"/>
</dbReference>
<evidence type="ECO:0000313" key="1">
    <source>
        <dbReference type="EMBL" id="MDN4119904.1"/>
    </source>
</evidence>
<organism evidence="1 2">
    <name type="scientific">Alcaligenes endophyticus</name>
    <dbReference type="NCBI Taxonomy" id="1929088"/>
    <lineage>
        <taxon>Bacteria</taxon>
        <taxon>Pseudomonadati</taxon>
        <taxon>Pseudomonadota</taxon>
        <taxon>Betaproteobacteria</taxon>
        <taxon>Burkholderiales</taxon>
        <taxon>Alcaligenaceae</taxon>
        <taxon>Alcaligenes</taxon>
    </lineage>
</organism>
<reference evidence="1" key="1">
    <citation type="submission" date="2021-11" db="EMBL/GenBank/DDBJ databases">
        <title>Draft genome sequence of Alcaligenes endophyticus type strain CCUG 75668T.</title>
        <authorList>
            <person name="Salva-Serra F."/>
            <person name="Duran R.E."/>
            <person name="Seeger M."/>
            <person name="Moore E.R.B."/>
            <person name="Jaen-Luchoro D."/>
        </authorList>
    </citation>
    <scope>NUCLEOTIDE SEQUENCE</scope>
    <source>
        <strain evidence="1">CCUG 75668</strain>
    </source>
</reference>
<sequence>MRGVVTVIFPSGQSLEIDTSLDEPGMSEAQAREWFDQQWLEHGCEPLRASGKVLLLDKIMGVADALGYHGLQSNSDLAQRFAQACVSAVHANRVTVDLPGLSVNY</sequence>
<gene>
    <name evidence="1" type="ORF">LMS43_01245</name>
</gene>
<protein>
    <submittedName>
        <fullName evidence="1">Uncharacterized protein</fullName>
    </submittedName>
</protein>
<accession>A0ABT8EF40</accession>
<proteinExistence type="predicted"/>
<name>A0ABT8EF40_9BURK</name>